<evidence type="ECO:0000313" key="18">
    <source>
        <dbReference type="Ensembl" id="ENSMMOP00000003180.1"/>
    </source>
</evidence>
<accession>A0A3Q4AGE0</accession>
<evidence type="ECO:0000256" key="5">
    <source>
        <dbReference type="ARBA" id="ARBA00014547"/>
    </source>
</evidence>
<feature type="compositionally biased region" description="Low complexity" evidence="16">
    <location>
        <begin position="109"/>
        <end position="120"/>
    </location>
</feature>
<dbReference type="GO" id="GO:0051087">
    <property type="term" value="F:protein-folding chaperone binding"/>
    <property type="evidence" value="ECO:0007669"/>
    <property type="project" value="TreeGrafter"/>
</dbReference>
<evidence type="ECO:0000256" key="3">
    <source>
        <dbReference type="ARBA" id="ARBA00004496"/>
    </source>
</evidence>
<keyword evidence="10" id="KW-0649">Protein kinase inhibitor</keyword>
<evidence type="ECO:0000256" key="6">
    <source>
        <dbReference type="ARBA" id="ARBA00022490"/>
    </source>
</evidence>
<feature type="region of interest" description="Disordered" evidence="16">
    <location>
        <begin position="56"/>
        <end position="189"/>
    </location>
</feature>
<keyword evidence="6" id="KW-0963">Cytoplasm</keyword>
<feature type="compositionally biased region" description="Polar residues" evidence="16">
    <location>
        <begin position="1"/>
        <end position="11"/>
    </location>
</feature>
<evidence type="ECO:0000313" key="19">
    <source>
        <dbReference type="Proteomes" id="UP000261620"/>
    </source>
</evidence>
<reference evidence="18" key="1">
    <citation type="submission" date="2025-08" db="UniProtKB">
        <authorList>
            <consortium name="Ensembl"/>
        </authorList>
    </citation>
    <scope>IDENTIFICATION</scope>
</reference>
<dbReference type="InterPro" id="IPR044898">
    <property type="entry name" value="CDI_dom_sf"/>
</dbReference>
<evidence type="ECO:0000256" key="15">
    <source>
        <dbReference type="ARBA" id="ARBA00045727"/>
    </source>
</evidence>
<dbReference type="PANTHER" id="PTHR10265:SF9">
    <property type="entry name" value="CYCLIN-DEPENDENT KINASE INHIBITOR 1B"/>
    <property type="match status" value="1"/>
</dbReference>
<dbReference type="Proteomes" id="UP000261620">
    <property type="component" value="Unplaced"/>
</dbReference>
<dbReference type="GO" id="GO:0004861">
    <property type="term" value="F:cyclin-dependent protein serine/threonine kinase inhibitor activity"/>
    <property type="evidence" value="ECO:0007669"/>
    <property type="project" value="InterPro"/>
</dbReference>
<organism evidence="18 19">
    <name type="scientific">Mola mola</name>
    <name type="common">Ocean sunfish</name>
    <name type="synonym">Tetraodon mola</name>
    <dbReference type="NCBI Taxonomy" id="94237"/>
    <lineage>
        <taxon>Eukaryota</taxon>
        <taxon>Metazoa</taxon>
        <taxon>Chordata</taxon>
        <taxon>Craniata</taxon>
        <taxon>Vertebrata</taxon>
        <taxon>Euteleostomi</taxon>
        <taxon>Actinopterygii</taxon>
        <taxon>Neopterygii</taxon>
        <taxon>Teleostei</taxon>
        <taxon>Neoteleostei</taxon>
        <taxon>Acanthomorphata</taxon>
        <taxon>Eupercaria</taxon>
        <taxon>Tetraodontiformes</taxon>
        <taxon>Molidae</taxon>
        <taxon>Mola</taxon>
    </lineage>
</organism>
<keyword evidence="12" id="KW-0131">Cell cycle</keyword>
<evidence type="ECO:0000256" key="1">
    <source>
        <dbReference type="ARBA" id="ARBA00004123"/>
    </source>
</evidence>
<feature type="domain" description="Cyclin-dependent kinase inhibitor" evidence="17">
    <location>
        <begin position="31"/>
        <end position="78"/>
    </location>
</feature>
<sequence length="189" mass="21652">MSDVRLSNASPTVERVDARQPDTVRTPVRRNLFGSPDREEVRRYLSAAIQESVQDFREEYNFDPVSERPLTPRSYDWQEDSDAPEFYRRAPHGSHRPPESSRAQAGTVLDLLSPALPLNLKTTRRAGPEEKRGNRTKKRKKVESYRRPRAPITAEGRKADHLGGNQSASSGRERGQHRLFFSYKHTPTN</sequence>
<reference evidence="18" key="2">
    <citation type="submission" date="2025-09" db="UniProtKB">
        <authorList>
            <consortium name="Ensembl"/>
        </authorList>
    </citation>
    <scope>IDENTIFICATION</scope>
</reference>
<dbReference type="AlphaFoldDB" id="A0A3Q4AGE0"/>
<dbReference type="Gene3D" id="4.10.365.10">
    <property type="entry name" value="p27"/>
    <property type="match status" value="1"/>
</dbReference>
<evidence type="ECO:0000256" key="11">
    <source>
        <dbReference type="ARBA" id="ARBA00023242"/>
    </source>
</evidence>
<protein>
    <recommendedName>
        <fullName evidence="5">Cyclin-dependent kinase inhibitor 1B</fullName>
    </recommendedName>
    <alternativeName>
        <fullName evidence="14">Cyclin-dependent kinase inhibitor p27</fullName>
    </alternativeName>
    <alternativeName>
        <fullName evidence="13">p27Kip1</fullName>
    </alternativeName>
</protein>
<keyword evidence="7" id="KW-0597">Phosphoprotein</keyword>
<dbReference type="Pfam" id="PF02234">
    <property type="entry name" value="CDI"/>
    <property type="match status" value="1"/>
</dbReference>
<keyword evidence="11" id="KW-0539">Nucleus</keyword>
<dbReference type="STRING" id="94237.ENSMMOP00000003180"/>
<evidence type="ECO:0000256" key="7">
    <source>
        <dbReference type="ARBA" id="ARBA00022553"/>
    </source>
</evidence>
<dbReference type="GO" id="GO:0008285">
    <property type="term" value="P:negative regulation of cell population proliferation"/>
    <property type="evidence" value="ECO:0007669"/>
    <property type="project" value="TreeGrafter"/>
</dbReference>
<dbReference type="GO" id="GO:0000082">
    <property type="term" value="P:G1/S transition of mitotic cell cycle"/>
    <property type="evidence" value="ECO:0007669"/>
    <property type="project" value="TreeGrafter"/>
</dbReference>
<dbReference type="InterPro" id="IPR003175">
    <property type="entry name" value="CDI_dom"/>
</dbReference>
<evidence type="ECO:0000256" key="2">
    <source>
        <dbReference type="ARBA" id="ARBA00004177"/>
    </source>
</evidence>
<comment type="function">
    <text evidence="15">Important regulator of cell cycle progression. Inhibits the kinase activity of CDK2 bound to cyclin A, but has little inhibitory activity on CDK2 bound to SPDYA. Involved in G1 arrest. Potent inhibitor of cyclin E- and cyclin A-CDK2 complexes. Forms a complex with cyclin type D-CDK4 complexes and is involved in the assembly, stability, and modulation of CCND1-CDK4 complex activation. Acts either as an inhibitor or an activator of cyclin type D-CDK4 complexes depending on its phosphorylation state and/or stoichometry.</text>
</comment>
<evidence type="ECO:0000256" key="4">
    <source>
        <dbReference type="ARBA" id="ARBA00006726"/>
    </source>
</evidence>
<evidence type="ECO:0000256" key="14">
    <source>
        <dbReference type="ARBA" id="ARBA00031925"/>
    </source>
</evidence>
<evidence type="ECO:0000256" key="16">
    <source>
        <dbReference type="SAM" id="MobiDB-lite"/>
    </source>
</evidence>
<keyword evidence="19" id="KW-1185">Reference proteome</keyword>
<evidence type="ECO:0000259" key="17">
    <source>
        <dbReference type="Pfam" id="PF02234"/>
    </source>
</evidence>
<evidence type="ECO:0000256" key="13">
    <source>
        <dbReference type="ARBA" id="ARBA00031903"/>
    </source>
</evidence>
<keyword evidence="8" id="KW-0967">Endosome</keyword>
<name>A0A3Q4AGE0_MOLML</name>
<evidence type="ECO:0000256" key="12">
    <source>
        <dbReference type="ARBA" id="ARBA00023306"/>
    </source>
</evidence>
<proteinExistence type="inferred from homology"/>
<evidence type="ECO:0000256" key="9">
    <source>
        <dbReference type="ARBA" id="ARBA00022843"/>
    </source>
</evidence>
<evidence type="ECO:0000256" key="10">
    <source>
        <dbReference type="ARBA" id="ARBA00023013"/>
    </source>
</evidence>
<dbReference type="GO" id="GO:0005634">
    <property type="term" value="C:nucleus"/>
    <property type="evidence" value="ECO:0007669"/>
    <property type="project" value="UniProtKB-SubCell"/>
</dbReference>
<comment type="subcellular location">
    <subcellularLocation>
        <location evidence="3">Cytoplasm</location>
    </subcellularLocation>
    <subcellularLocation>
        <location evidence="2">Endosome</location>
    </subcellularLocation>
    <subcellularLocation>
        <location evidence="1">Nucleus</location>
    </subcellularLocation>
</comment>
<dbReference type="Ensembl" id="ENSMMOT00000003231.1">
    <property type="protein sequence ID" value="ENSMMOP00000003180.1"/>
    <property type="gene ID" value="ENSMMOG00000002548.1"/>
</dbReference>
<feature type="region of interest" description="Disordered" evidence="16">
    <location>
        <begin position="1"/>
        <end position="39"/>
    </location>
</feature>
<keyword evidence="9" id="KW-0832">Ubl conjugation</keyword>
<evidence type="ECO:0000256" key="8">
    <source>
        <dbReference type="ARBA" id="ARBA00022753"/>
    </source>
</evidence>
<dbReference type="PANTHER" id="PTHR10265">
    <property type="entry name" value="CYCLIN-DEPENDENT KINASE INHIBITOR 1"/>
    <property type="match status" value="1"/>
</dbReference>
<dbReference type="GO" id="GO:0045930">
    <property type="term" value="P:negative regulation of mitotic cell cycle"/>
    <property type="evidence" value="ECO:0007669"/>
    <property type="project" value="TreeGrafter"/>
</dbReference>
<dbReference type="GO" id="GO:0005768">
    <property type="term" value="C:endosome"/>
    <property type="evidence" value="ECO:0007669"/>
    <property type="project" value="UniProtKB-SubCell"/>
</dbReference>
<comment type="similarity">
    <text evidence="4">Belongs to the CDI family.</text>
</comment>